<proteinExistence type="predicted"/>
<name>A0ABV8YFE5_9ACTN</name>
<accession>A0ABV8YFE5</accession>
<dbReference type="RefSeq" id="WP_386336387.1">
    <property type="nucleotide sequence ID" value="NZ_JBHSFG010000003.1"/>
</dbReference>
<sequence length="89" mass="9051">MTPRRDAKASGHGHGIKALVVHWAPCVHGPVGEPSDLTAADARAVLDANVIGVVRTTTEGTDAIVGLATDEPGAGIGRFVSRNGAIAWS</sequence>
<dbReference type="EMBL" id="JBHSFG010000003">
    <property type="protein sequence ID" value="MFC4463262.1"/>
    <property type="molecule type" value="Genomic_DNA"/>
</dbReference>
<evidence type="ECO:0000313" key="2">
    <source>
        <dbReference type="Proteomes" id="UP001596012"/>
    </source>
</evidence>
<dbReference type="Proteomes" id="UP001596012">
    <property type="component" value="Unassembled WGS sequence"/>
</dbReference>
<gene>
    <name evidence="1" type="ORF">ACFPH6_01335</name>
</gene>
<evidence type="ECO:0008006" key="3">
    <source>
        <dbReference type="Google" id="ProtNLM"/>
    </source>
</evidence>
<organism evidence="1 2">
    <name type="scientific">Streptomyces xiangluensis</name>
    <dbReference type="NCBI Taxonomy" id="2665720"/>
    <lineage>
        <taxon>Bacteria</taxon>
        <taxon>Bacillati</taxon>
        <taxon>Actinomycetota</taxon>
        <taxon>Actinomycetes</taxon>
        <taxon>Kitasatosporales</taxon>
        <taxon>Streptomycetaceae</taxon>
        <taxon>Streptomyces</taxon>
    </lineage>
</organism>
<reference evidence="2" key="1">
    <citation type="journal article" date="2019" name="Int. J. Syst. Evol. Microbiol.">
        <title>The Global Catalogue of Microorganisms (GCM) 10K type strain sequencing project: providing services to taxonomists for standard genome sequencing and annotation.</title>
        <authorList>
            <consortium name="The Broad Institute Genomics Platform"/>
            <consortium name="The Broad Institute Genome Sequencing Center for Infectious Disease"/>
            <person name="Wu L."/>
            <person name="Ma J."/>
        </authorList>
    </citation>
    <scope>NUCLEOTIDE SEQUENCE [LARGE SCALE GENOMIC DNA]</scope>
    <source>
        <strain evidence="2">DT43</strain>
    </source>
</reference>
<comment type="caution">
    <text evidence="1">The sequence shown here is derived from an EMBL/GenBank/DDBJ whole genome shotgun (WGS) entry which is preliminary data.</text>
</comment>
<evidence type="ECO:0000313" key="1">
    <source>
        <dbReference type="EMBL" id="MFC4463262.1"/>
    </source>
</evidence>
<keyword evidence="2" id="KW-1185">Reference proteome</keyword>
<protein>
    <recommendedName>
        <fullName evidence="3">N-acetylmuramoyl-L-alanine amidase</fullName>
    </recommendedName>
</protein>